<evidence type="ECO:0000313" key="1">
    <source>
        <dbReference type="EMBL" id="KAJ7564623.1"/>
    </source>
</evidence>
<comment type="caution">
    <text evidence="1">The sequence shown here is derived from an EMBL/GenBank/DDBJ whole genome shotgun (WGS) entry which is preliminary data.</text>
</comment>
<dbReference type="Proteomes" id="UP001162992">
    <property type="component" value="Chromosome 2"/>
</dbReference>
<protein>
    <submittedName>
        <fullName evidence="1">Uncharacterized protein</fullName>
    </submittedName>
</protein>
<gene>
    <name evidence="1" type="ORF">O6H91_02G026500</name>
</gene>
<name>A0ACC2EDY6_DIPCM</name>
<dbReference type="EMBL" id="CM055093">
    <property type="protein sequence ID" value="KAJ7564623.1"/>
    <property type="molecule type" value="Genomic_DNA"/>
</dbReference>
<keyword evidence="2" id="KW-1185">Reference proteome</keyword>
<sequence>MVQSPADLGGASSSQWIPGETINEVSNASSAASERTGKRKRRPADSSEAEAGAETKPYECRFCPMKFSKSQALGGHMNRHRQEREQEQLIHAQQLVMQQGFTPIMMAGRSSSPSTSISEHQLPFLQRSLDSTLKSNDPLKGSTSLSSIAATGIQPHFNVSSGFVSSFNWNIYDPLAGSPSRFLTSSDHNLLLKATPALPVEGKTSHWSHARFPYGVESSSSLLPYMSQQPTTKSIFNPLAIQDRALGMTYEKRMQNSNPPILENNLVDEFAPCPLPISGDSSNPQSTIQSRAEGHLADEFGGVGSTKTTTTQVDFLLESPSLQLGPTRGVEPQTSQDFSLSLESGYQFLPPSRLGYEDYAYDGMRMVNSCNPLSDFMPNTTTPLEGIGSILEGDRNMGIATPMNEATFNFSLGLESMMDPMNMVAPPRLEYDSMHAVQEGEASSRSSTSLSLIKFLGDYPSNRLQHVNPQLGSSSLIINSTYRNDETSKKTESKP</sequence>
<evidence type="ECO:0000313" key="2">
    <source>
        <dbReference type="Proteomes" id="UP001162992"/>
    </source>
</evidence>
<reference evidence="2" key="1">
    <citation type="journal article" date="2024" name="Proc. Natl. Acad. Sci. U.S.A.">
        <title>Extraordinary preservation of gene collinearity over three hundred million years revealed in homosporous lycophytes.</title>
        <authorList>
            <person name="Li C."/>
            <person name="Wickell D."/>
            <person name="Kuo L.Y."/>
            <person name="Chen X."/>
            <person name="Nie B."/>
            <person name="Liao X."/>
            <person name="Peng D."/>
            <person name="Ji J."/>
            <person name="Jenkins J."/>
            <person name="Williams M."/>
            <person name="Shu S."/>
            <person name="Plott C."/>
            <person name="Barry K."/>
            <person name="Rajasekar S."/>
            <person name="Grimwood J."/>
            <person name="Han X."/>
            <person name="Sun S."/>
            <person name="Hou Z."/>
            <person name="He W."/>
            <person name="Dai G."/>
            <person name="Sun C."/>
            <person name="Schmutz J."/>
            <person name="Leebens-Mack J.H."/>
            <person name="Li F.W."/>
            <person name="Wang L."/>
        </authorList>
    </citation>
    <scope>NUCLEOTIDE SEQUENCE [LARGE SCALE GENOMIC DNA]</scope>
    <source>
        <strain evidence="2">cv. PW_Plant_1</strain>
    </source>
</reference>
<proteinExistence type="predicted"/>
<accession>A0ACC2EDY6</accession>
<organism evidence="1 2">
    <name type="scientific">Diphasiastrum complanatum</name>
    <name type="common">Issler's clubmoss</name>
    <name type="synonym">Lycopodium complanatum</name>
    <dbReference type="NCBI Taxonomy" id="34168"/>
    <lineage>
        <taxon>Eukaryota</taxon>
        <taxon>Viridiplantae</taxon>
        <taxon>Streptophyta</taxon>
        <taxon>Embryophyta</taxon>
        <taxon>Tracheophyta</taxon>
        <taxon>Lycopodiopsida</taxon>
        <taxon>Lycopodiales</taxon>
        <taxon>Lycopodiaceae</taxon>
        <taxon>Lycopodioideae</taxon>
        <taxon>Diphasiastrum</taxon>
    </lineage>
</organism>